<accession>A0AAE1SNG8</accession>
<dbReference type="AlphaFoldDB" id="A0AAE1SNG8"/>
<reference evidence="1" key="1">
    <citation type="submission" date="2023-12" db="EMBL/GenBank/DDBJ databases">
        <title>Genome assembly of Anisodus tanguticus.</title>
        <authorList>
            <person name="Wang Y.-J."/>
        </authorList>
    </citation>
    <scope>NUCLEOTIDE SEQUENCE</scope>
    <source>
        <strain evidence="1">KB-2021</strain>
        <tissue evidence="1">Leaf</tissue>
    </source>
</reference>
<sequence>MNARHFMLLDKKQLRHCLHGMFFLQTDWQDKVSAEVLDLLDRQHPDSEDISKLQISENKSKIGRKKVCSSLFSDLRFGYVRVGSTRTWVETLSNNFTFKNHGGARTKEAPQVWSHLRTWCHAYRVGLLSGPHMCEGLIAYPTLFNEEIVKTHWYCYDIQTFNFLETHIDFVNNDSVSLIGAAELTLSMKEFRVNYVFKNCIVFTLGYAAEFENFVFQTQQATNYIGSLSSPTILLFLLNIVLYGLDACLKSDHMNSLCFFLGLESSLLSLNLPEFEAEESLISFPLPLSLRISPI</sequence>
<comment type="caution">
    <text evidence="1">The sequence shown here is derived from an EMBL/GenBank/DDBJ whole genome shotgun (WGS) entry which is preliminary data.</text>
</comment>
<dbReference type="EMBL" id="JAVYJV010000004">
    <property type="protein sequence ID" value="KAK4373092.1"/>
    <property type="molecule type" value="Genomic_DNA"/>
</dbReference>
<name>A0AAE1SNG8_9SOLA</name>
<keyword evidence="2" id="KW-1185">Reference proteome</keyword>
<organism evidence="1 2">
    <name type="scientific">Anisodus tanguticus</name>
    <dbReference type="NCBI Taxonomy" id="243964"/>
    <lineage>
        <taxon>Eukaryota</taxon>
        <taxon>Viridiplantae</taxon>
        <taxon>Streptophyta</taxon>
        <taxon>Embryophyta</taxon>
        <taxon>Tracheophyta</taxon>
        <taxon>Spermatophyta</taxon>
        <taxon>Magnoliopsida</taxon>
        <taxon>eudicotyledons</taxon>
        <taxon>Gunneridae</taxon>
        <taxon>Pentapetalae</taxon>
        <taxon>asterids</taxon>
        <taxon>lamiids</taxon>
        <taxon>Solanales</taxon>
        <taxon>Solanaceae</taxon>
        <taxon>Solanoideae</taxon>
        <taxon>Hyoscyameae</taxon>
        <taxon>Anisodus</taxon>
    </lineage>
</organism>
<proteinExistence type="predicted"/>
<evidence type="ECO:0000313" key="2">
    <source>
        <dbReference type="Proteomes" id="UP001291623"/>
    </source>
</evidence>
<gene>
    <name evidence="1" type="ORF">RND71_008476</name>
</gene>
<protein>
    <submittedName>
        <fullName evidence="1">Uncharacterized protein</fullName>
    </submittedName>
</protein>
<evidence type="ECO:0000313" key="1">
    <source>
        <dbReference type="EMBL" id="KAK4373092.1"/>
    </source>
</evidence>
<dbReference type="Proteomes" id="UP001291623">
    <property type="component" value="Unassembled WGS sequence"/>
</dbReference>